<comment type="caution">
    <text evidence="2">The sequence shown here is derived from an EMBL/GenBank/DDBJ whole genome shotgun (WGS) entry which is preliminary data.</text>
</comment>
<dbReference type="AlphaFoldDB" id="A0A1Q9EHC7"/>
<reference evidence="2 3" key="1">
    <citation type="submission" date="2016-02" db="EMBL/GenBank/DDBJ databases">
        <title>Genome analysis of coral dinoflagellate symbionts highlights evolutionary adaptations to a symbiotic lifestyle.</title>
        <authorList>
            <person name="Aranda M."/>
            <person name="Li Y."/>
            <person name="Liew Y.J."/>
            <person name="Baumgarten S."/>
            <person name="Simakov O."/>
            <person name="Wilson M."/>
            <person name="Piel J."/>
            <person name="Ashoor H."/>
            <person name="Bougouffa S."/>
            <person name="Bajic V.B."/>
            <person name="Ryu T."/>
            <person name="Ravasi T."/>
            <person name="Bayer T."/>
            <person name="Micklem G."/>
            <person name="Kim H."/>
            <person name="Bhak J."/>
            <person name="Lajeunesse T.C."/>
            <person name="Voolstra C.R."/>
        </authorList>
    </citation>
    <scope>NUCLEOTIDE SEQUENCE [LARGE SCALE GENOMIC DNA]</scope>
    <source>
        <strain evidence="2 3">CCMP2467</strain>
    </source>
</reference>
<dbReference type="InterPro" id="IPR035965">
    <property type="entry name" value="PAS-like_dom_sf"/>
</dbReference>
<proteinExistence type="predicted"/>
<dbReference type="SUPFAM" id="SSF55785">
    <property type="entry name" value="PYP-like sensor domain (PAS domain)"/>
    <property type="match status" value="1"/>
</dbReference>
<feature type="domain" description="PAS" evidence="1">
    <location>
        <begin position="24"/>
        <end position="53"/>
    </location>
</feature>
<dbReference type="OrthoDB" id="425096at2759"/>
<dbReference type="SUPFAM" id="SSF82199">
    <property type="entry name" value="SET domain"/>
    <property type="match status" value="1"/>
</dbReference>
<evidence type="ECO:0000313" key="3">
    <source>
        <dbReference type="Proteomes" id="UP000186817"/>
    </source>
</evidence>
<dbReference type="InterPro" id="IPR000014">
    <property type="entry name" value="PAS"/>
</dbReference>
<sequence length="941" mass="102362">MPAYPAEKRVDKSTIERSWSQLSFSFKEGGIITSWNKRAEEVLGRKSQDVMGQAWTSLVVEGCAAEAEAAIEAVQAPGEEVSIPLITGDDKRCCMRFVVRKFGRKSCFLFSCGHTPPTSSGVPSWPLEIRTAEGQGKSAYALGDLPGNQILLEEEPFYTRTPPAELHGRPEWDEDWSAAFTRIKAPMRLPGGESEKEKPLLASTALVRDVLGFVKMPESLRGALLSFSFPALDLEHGLVDVALQLAKLCKERLPECKAFEVEWLQIGILVTEMNIFPGGRVFWTMSRINHSCAPNCVFTNAPGRWGLRTLRPIRKGEVWTTKVRGSRSYCFLLANADGFSGGQNVSFASALAAEVPRIPMRRRGLKSKAPLVSPWVGLGFAVKTGTADVEASPKRWLPNLEKELSEVAQRVFALSLPDQPRASQAGVKGLALPDEGFVLTALRLADDAGSLFGRRHWIWQWGLLFAVDLDLSLIRYTYMQWDAAFASGTAAMLIEVWDWLTSLGLSQEPSLFLHSRAQRLAKELESVTPPNHRKDDKDRFRELQGELRRRLEASSPSVSLLPPREFIPGSLSSGCLRSLVLLQSLAMAMKVLLAVAVPAVLAATADEEGQPFVDMHRLVGIECGQVRLAASQADWAQELAGLQEGSCEPLGFTESRGNREVTLPLIGSLGLGIFRKPDVLGIAQQVGDQLNGKPASRGSACCTTCADLEEKYVAETAATCQEACLSIAKRMVLSVSGLLDPAFVQAHGRGCLERNFPVLNATLMKGMDPASFSWDVYSRPPANTVILRKVAFGVCGQLPLSTTEAQASVKLPIGLEEGSCVAAGYTEDAGEQELPGLPGKKLALFRKAGDLDVLDGLHMVFAALTQDTVTMFKVAGDLCSEASIDRKFQSPLQSFGQFELGSCKEHGYSMAAGSQSFSIPLVTEMQIALYRKAIPGVGILV</sequence>
<organism evidence="2 3">
    <name type="scientific">Symbiodinium microadriaticum</name>
    <name type="common">Dinoflagellate</name>
    <name type="synonym">Zooxanthella microadriatica</name>
    <dbReference type="NCBI Taxonomy" id="2951"/>
    <lineage>
        <taxon>Eukaryota</taxon>
        <taxon>Sar</taxon>
        <taxon>Alveolata</taxon>
        <taxon>Dinophyceae</taxon>
        <taxon>Suessiales</taxon>
        <taxon>Symbiodiniaceae</taxon>
        <taxon>Symbiodinium</taxon>
    </lineage>
</organism>
<dbReference type="Gene3D" id="2.170.270.10">
    <property type="entry name" value="SET domain"/>
    <property type="match status" value="1"/>
</dbReference>
<gene>
    <name evidence="2" type="ORF">AK812_SmicGene9855</name>
</gene>
<protein>
    <recommendedName>
        <fullName evidence="1">PAS domain-containing protein</fullName>
    </recommendedName>
</protein>
<dbReference type="Gene3D" id="3.30.450.20">
    <property type="entry name" value="PAS domain"/>
    <property type="match status" value="1"/>
</dbReference>
<accession>A0A1Q9EHC7</accession>
<name>A0A1Q9EHC7_SYMMI</name>
<evidence type="ECO:0000313" key="2">
    <source>
        <dbReference type="EMBL" id="OLQ06809.1"/>
    </source>
</evidence>
<keyword evidence="3" id="KW-1185">Reference proteome</keyword>
<dbReference type="InterPro" id="IPR046341">
    <property type="entry name" value="SET_dom_sf"/>
</dbReference>
<dbReference type="PROSITE" id="PS50112">
    <property type="entry name" value="PAS"/>
    <property type="match status" value="1"/>
</dbReference>
<dbReference type="EMBL" id="LSRX01000152">
    <property type="protein sequence ID" value="OLQ06809.1"/>
    <property type="molecule type" value="Genomic_DNA"/>
</dbReference>
<evidence type="ECO:0000259" key="1">
    <source>
        <dbReference type="PROSITE" id="PS50112"/>
    </source>
</evidence>
<dbReference type="Proteomes" id="UP000186817">
    <property type="component" value="Unassembled WGS sequence"/>
</dbReference>